<comment type="caution">
    <text evidence="1">The sequence shown here is derived from an EMBL/GenBank/DDBJ whole genome shotgun (WGS) entry which is preliminary data.</text>
</comment>
<evidence type="ECO:0000313" key="1">
    <source>
        <dbReference type="EMBL" id="CAG9560815.1"/>
    </source>
</evidence>
<organism evidence="1 2">
    <name type="scientific">Danaus chrysippus</name>
    <name type="common">African queen</name>
    <dbReference type="NCBI Taxonomy" id="151541"/>
    <lineage>
        <taxon>Eukaryota</taxon>
        <taxon>Metazoa</taxon>
        <taxon>Ecdysozoa</taxon>
        <taxon>Arthropoda</taxon>
        <taxon>Hexapoda</taxon>
        <taxon>Insecta</taxon>
        <taxon>Pterygota</taxon>
        <taxon>Neoptera</taxon>
        <taxon>Endopterygota</taxon>
        <taxon>Lepidoptera</taxon>
        <taxon>Glossata</taxon>
        <taxon>Ditrysia</taxon>
        <taxon>Papilionoidea</taxon>
        <taxon>Nymphalidae</taxon>
        <taxon>Danainae</taxon>
        <taxon>Danaini</taxon>
        <taxon>Danaina</taxon>
        <taxon>Danaus</taxon>
        <taxon>Anosia</taxon>
    </lineage>
</organism>
<gene>
    <name evidence="1" type="ORF">DCHRY22_LOCUS2417</name>
</gene>
<proteinExistence type="predicted"/>
<dbReference type="Proteomes" id="UP000789524">
    <property type="component" value="Unassembled WGS sequence"/>
</dbReference>
<accession>A0A8J2VZB0</accession>
<sequence>MELHQSARLPGSSFNLPEVLYTHSEDIHSSRVYYIVVFEVITGLCGTLPVTSHGPTSMRGSEVGGRRSPTASPLSLLLLVHYHTVPVRLDEEGRATDEAGDGNTRHWCLRGVTMTPVSQRGTHSLYLQVYRR</sequence>
<dbReference type="AlphaFoldDB" id="A0A8J2VZB0"/>
<keyword evidence="2" id="KW-1185">Reference proteome</keyword>
<reference evidence="1" key="1">
    <citation type="submission" date="2021-09" db="EMBL/GenBank/DDBJ databases">
        <authorList>
            <person name="Martin H S."/>
        </authorList>
    </citation>
    <scope>NUCLEOTIDE SEQUENCE</scope>
</reference>
<dbReference type="EMBL" id="CAKASE010000045">
    <property type="protein sequence ID" value="CAG9560815.1"/>
    <property type="molecule type" value="Genomic_DNA"/>
</dbReference>
<protein>
    <submittedName>
        <fullName evidence="1">(African queen) hypothetical protein</fullName>
    </submittedName>
</protein>
<name>A0A8J2VZB0_9NEOP</name>
<evidence type="ECO:0000313" key="2">
    <source>
        <dbReference type="Proteomes" id="UP000789524"/>
    </source>
</evidence>